<accession>A0AB38TJM7</accession>
<organism evidence="3 4">
    <name type="scientific">Mesorhizobium ciceri</name>
    <dbReference type="NCBI Taxonomy" id="39645"/>
    <lineage>
        <taxon>Bacteria</taxon>
        <taxon>Pseudomonadati</taxon>
        <taxon>Pseudomonadota</taxon>
        <taxon>Alphaproteobacteria</taxon>
        <taxon>Hyphomicrobiales</taxon>
        <taxon>Phyllobacteriaceae</taxon>
        <taxon>Mesorhizobium</taxon>
    </lineage>
</organism>
<name>A0AB38TJM7_9HYPH</name>
<dbReference type="Pfam" id="PF20720">
    <property type="entry name" value="nSTAND3"/>
    <property type="match status" value="1"/>
</dbReference>
<protein>
    <recommendedName>
        <fullName evidence="2">Novel STAND NTPase 3 domain-containing protein</fullName>
    </recommendedName>
</protein>
<keyword evidence="4" id="KW-1185">Reference proteome</keyword>
<reference evidence="3 4" key="1">
    <citation type="journal article" date="2022" name="Microbiol. Resour. Announc.">
        <title>Complete Genome Sequence of Mesorhizobium ciceri Strain R30, a Rhizobium Used as a Commercial Inoculant for Chickpea in Argentina.</title>
        <authorList>
            <person name="Foresto E."/>
            <person name="Revale S."/>
            <person name="Primo E."/>
            <person name="Nievas F."/>
            <person name="Carezzano E."/>
            <person name="Puente M."/>
            <person name="Alzari P."/>
            <person name="Mart M."/>
            <person name="Ben-Assaya M."/>
            <person name="Mornico D."/>
            <person name="Santoro M."/>
            <person name="Mart F."/>
            <person name="Giordano W."/>
            <person name="Bogino P."/>
        </authorList>
    </citation>
    <scope>NUCLEOTIDE SEQUENCE [LARGE SCALE GENOMIC DNA]</scope>
    <source>
        <strain evidence="3 4">R30</strain>
    </source>
</reference>
<evidence type="ECO:0000313" key="4">
    <source>
        <dbReference type="Proteomes" id="UP001060070"/>
    </source>
</evidence>
<dbReference type="InterPro" id="IPR049050">
    <property type="entry name" value="nSTAND3"/>
</dbReference>
<proteinExistence type="predicted"/>
<dbReference type="RefSeq" id="WP_127223504.1">
    <property type="nucleotide sequence ID" value="NZ_CP088148.1"/>
</dbReference>
<sequence length="609" mass="68887">MILDERRAAQTKSLLGHMASSLRAYVPTEPHVRAVRVLSKHKIVMLVGNPATGKSTIAAVLSTIAADSPNHVCYKAEGPKQLLDNWNPEEGGGFYWIDDAFGPNQLREDFVDHWIAIMPKLQAATAAGNSFVLTSRRHIYEAAKPKLGTRNHPFFRDSTAIVEVGRLSELERRQILYNHVKCGNQSKQWKLTVKKFLDVLSKEATFTPEIARQLGDRAYTANVTASLDSLLKFVRENRAFLLQTVGELSKVHRSALTLVFLHRGRMPVSGPLPEIQEIVVRFYDVSRETLADSLNELRESFLVEVADGTRRDWNFKHPTLSDALAAILRDAEGMRELFIRGVGVETILSDVLCDGVERIPDAVIIPRSLNALLVDRLVETPDDGSRINRLLFHFLWERASDDVFRQVLQKDPAILSRIARASREIAYDPKINVYSRAASFGILPAELRIEMGGRIERDLIHESDASFLDREDILALLSPLALVKLSKRIKAEVIPALMTKIENTGDNPDSELTPQENFEDIEVTLNYLANFYSDEIEGFPEINEMTKLISSNVDALVRKKEEEERERDEDDWRWREMSDRSPSTPVPPAPQQIRFSPSQDRSIFSDVDE</sequence>
<dbReference type="AlphaFoldDB" id="A0AB38TJM7"/>
<dbReference type="SUPFAM" id="SSF52540">
    <property type="entry name" value="P-loop containing nucleoside triphosphate hydrolases"/>
    <property type="match status" value="1"/>
</dbReference>
<feature type="domain" description="Novel STAND NTPase 3" evidence="2">
    <location>
        <begin position="25"/>
        <end position="181"/>
    </location>
</feature>
<dbReference type="Proteomes" id="UP001060070">
    <property type="component" value="Plasmid unnamed"/>
</dbReference>
<gene>
    <name evidence="3" type="ORF">LRP29_32765</name>
</gene>
<evidence type="ECO:0000256" key="1">
    <source>
        <dbReference type="SAM" id="MobiDB-lite"/>
    </source>
</evidence>
<evidence type="ECO:0000259" key="2">
    <source>
        <dbReference type="Pfam" id="PF20720"/>
    </source>
</evidence>
<geneLocation type="plasmid" evidence="3 4">
    <name>unnamed</name>
</geneLocation>
<feature type="compositionally biased region" description="Basic and acidic residues" evidence="1">
    <location>
        <begin position="570"/>
        <end position="579"/>
    </location>
</feature>
<dbReference type="EMBL" id="CP088148">
    <property type="protein sequence ID" value="UTU55113.1"/>
    <property type="molecule type" value="Genomic_DNA"/>
</dbReference>
<dbReference type="InterPro" id="IPR027417">
    <property type="entry name" value="P-loop_NTPase"/>
</dbReference>
<evidence type="ECO:0000313" key="3">
    <source>
        <dbReference type="EMBL" id="UTU55113.1"/>
    </source>
</evidence>
<feature type="region of interest" description="Disordered" evidence="1">
    <location>
        <begin position="558"/>
        <end position="609"/>
    </location>
</feature>
<keyword evidence="3" id="KW-0614">Plasmid</keyword>
<feature type="compositionally biased region" description="Polar residues" evidence="1">
    <location>
        <begin position="593"/>
        <end position="602"/>
    </location>
</feature>